<feature type="compositionally biased region" description="Acidic residues" evidence="1">
    <location>
        <begin position="269"/>
        <end position="279"/>
    </location>
</feature>
<keyword evidence="4" id="KW-0121">Carboxypeptidase</keyword>
<feature type="compositionally biased region" description="Low complexity" evidence="1">
    <location>
        <begin position="349"/>
        <end position="361"/>
    </location>
</feature>
<dbReference type="PANTHER" id="PTHR34385">
    <property type="entry name" value="D-ALANYL-D-ALANINE CARBOXYPEPTIDASE"/>
    <property type="match status" value="1"/>
</dbReference>
<sequence length="393" mass="43789">MKKLIYVAGSFLLLAGGILFQTISSHSEVNHTSNNYEYYYNNDSVIKEDSSMELGNPTDIEAFVPATKMDLEPDSITVLVNKEYGLPEGYRPDDLVVPDILFNINYFHEKKMLRREASNAIEELFEAGEQEGLSLCGVSGFRSYERQEEIYEENLKTKGYAHTSQFSAVPGYSEHQTGLAMDVSTSSIHYRLDTVFSSTPEGKWLAENAYKFGFTIRYPEDKTEITGYAYEPWHIRYVGKELAKYLYDNNLTLEEYYNYVPNPEIMDDEDYGNAIDMDDTPVTKSTPVPTVKPTPSKTPKPEAVTVTPTPSSTPVPSVSPDVTKKPVITQEPANTPKTEEPTPTPVPSSTPVSSTEPENTPAPSISPDTEPEVSTEPEITLEPVEEITPTPSS</sequence>
<evidence type="ECO:0000313" key="5">
    <source>
        <dbReference type="Proteomes" id="UP000199659"/>
    </source>
</evidence>
<keyword evidence="4" id="KW-0378">Hydrolase</keyword>
<dbReference type="GO" id="GO:0004180">
    <property type="term" value="F:carboxypeptidase activity"/>
    <property type="evidence" value="ECO:0007669"/>
    <property type="project" value="UniProtKB-KW"/>
</dbReference>
<dbReference type="AlphaFoldDB" id="A0A1I6I6J3"/>
<evidence type="ECO:0000256" key="2">
    <source>
        <dbReference type="SAM" id="SignalP"/>
    </source>
</evidence>
<dbReference type="PANTHER" id="PTHR34385:SF1">
    <property type="entry name" value="PEPTIDOGLYCAN L-ALANYL-D-GLUTAMATE ENDOPEPTIDASE CWLK"/>
    <property type="match status" value="1"/>
</dbReference>
<evidence type="ECO:0000259" key="3">
    <source>
        <dbReference type="Pfam" id="PF02557"/>
    </source>
</evidence>
<dbReference type="InterPro" id="IPR052179">
    <property type="entry name" value="DD-CPase-like"/>
</dbReference>
<keyword evidence="5" id="KW-1185">Reference proteome</keyword>
<dbReference type="InterPro" id="IPR058193">
    <property type="entry name" value="VanY/YodJ_core_dom"/>
</dbReference>
<feature type="compositionally biased region" description="Low complexity" evidence="1">
    <location>
        <begin position="304"/>
        <end position="336"/>
    </location>
</feature>
<dbReference type="SUPFAM" id="SSF55166">
    <property type="entry name" value="Hedgehog/DD-peptidase"/>
    <property type="match status" value="1"/>
</dbReference>
<dbReference type="Proteomes" id="UP000199659">
    <property type="component" value="Unassembled WGS sequence"/>
</dbReference>
<dbReference type="CDD" id="cd14852">
    <property type="entry name" value="LD-carboxypeptidase"/>
    <property type="match status" value="1"/>
</dbReference>
<evidence type="ECO:0000313" key="4">
    <source>
        <dbReference type="EMBL" id="SFR62248.1"/>
    </source>
</evidence>
<protein>
    <submittedName>
        <fullName evidence="4">LD-carboxypeptidase LdcB, LAS superfamily</fullName>
    </submittedName>
</protein>
<reference evidence="4 5" key="1">
    <citation type="submission" date="2016-10" db="EMBL/GenBank/DDBJ databases">
        <authorList>
            <person name="de Groot N.N."/>
        </authorList>
    </citation>
    <scope>NUCLEOTIDE SEQUENCE [LARGE SCALE GENOMIC DNA]</scope>
    <source>
        <strain evidence="4 5">743A</strain>
    </source>
</reference>
<dbReference type="RefSeq" id="WP_092559094.1">
    <property type="nucleotide sequence ID" value="NZ_FOYZ01000002.1"/>
</dbReference>
<feature type="compositionally biased region" description="Low complexity" evidence="1">
    <location>
        <begin position="280"/>
        <end position="289"/>
    </location>
</feature>
<feature type="region of interest" description="Disordered" evidence="1">
    <location>
        <begin position="269"/>
        <end position="393"/>
    </location>
</feature>
<accession>A0A1I6I6J3</accession>
<feature type="chain" id="PRO_5011665238" evidence="2">
    <location>
        <begin position="28"/>
        <end position="393"/>
    </location>
</feature>
<keyword evidence="2" id="KW-0732">Signal</keyword>
<name>A0A1I6I6J3_9FIRM</name>
<dbReference type="InterPro" id="IPR009045">
    <property type="entry name" value="Zn_M74/Hedgehog-like"/>
</dbReference>
<feature type="signal peptide" evidence="2">
    <location>
        <begin position="1"/>
        <end position="27"/>
    </location>
</feature>
<evidence type="ECO:0000256" key="1">
    <source>
        <dbReference type="SAM" id="MobiDB-lite"/>
    </source>
</evidence>
<keyword evidence="4" id="KW-0645">Protease</keyword>
<dbReference type="InterPro" id="IPR003709">
    <property type="entry name" value="VanY-like_core_dom"/>
</dbReference>
<dbReference type="OrthoDB" id="9792074at2"/>
<dbReference type="GO" id="GO:0006508">
    <property type="term" value="P:proteolysis"/>
    <property type="evidence" value="ECO:0007669"/>
    <property type="project" value="InterPro"/>
</dbReference>
<dbReference type="Pfam" id="PF02557">
    <property type="entry name" value="VanY"/>
    <property type="match status" value="1"/>
</dbReference>
<gene>
    <name evidence="4" type="ORF">SAMN05661086_00466</name>
</gene>
<dbReference type="Gene3D" id="3.30.1380.10">
    <property type="match status" value="1"/>
</dbReference>
<feature type="domain" description="D-alanyl-D-alanine carboxypeptidase-like core" evidence="3">
    <location>
        <begin position="111"/>
        <end position="240"/>
    </location>
</feature>
<organism evidence="4 5">
    <name type="scientific">Anaeromicropila populeti</name>
    <dbReference type="NCBI Taxonomy" id="37658"/>
    <lineage>
        <taxon>Bacteria</taxon>
        <taxon>Bacillati</taxon>
        <taxon>Bacillota</taxon>
        <taxon>Clostridia</taxon>
        <taxon>Lachnospirales</taxon>
        <taxon>Lachnospiraceae</taxon>
        <taxon>Anaeromicropila</taxon>
    </lineage>
</organism>
<dbReference type="EMBL" id="FOYZ01000002">
    <property type="protein sequence ID" value="SFR62248.1"/>
    <property type="molecule type" value="Genomic_DNA"/>
</dbReference>
<dbReference type="STRING" id="37658.SAMN05661086_00466"/>
<proteinExistence type="predicted"/>